<evidence type="ECO:0000313" key="2">
    <source>
        <dbReference type="EMBL" id="JAT85339.1"/>
    </source>
</evidence>
<feature type="region of interest" description="Disordered" evidence="1">
    <location>
        <begin position="30"/>
        <end position="53"/>
    </location>
</feature>
<feature type="compositionally biased region" description="Polar residues" evidence="1">
    <location>
        <begin position="171"/>
        <end position="190"/>
    </location>
</feature>
<dbReference type="AlphaFoldDB" id="A0A1E1WEF0"/>
<dbReference type="OrthoDB" id="10060000at2759"/>
<feature type="compositionally biased region" description="Polar residues" evidence="1">
    <location>
        <begin position="35"/>
        <end position="51"/>
    </location>
</feature>
<name>A0A1E1WEF0_PECGO</name>
<reference evidence="2" key="1">
    <citation type="submission" date="2015-09" db="EMBL/GenBank/DDBJ databases">
        <title>De novo assembly of Pectinophora gossypiella (Pink Bollworm) gut transcriptome.</title>
        <authorList>
            <person name="Tassone E.E."/>
        </authorList>
    </citation>
    <scope>NUCLEOTIDE SEQUENCE</scope>
</reference>
<sequence length="214" mass="22446">PASPVASSRPYLAPSIGSSHVNSSINSSIHNHSIPYQSQSSLQKHSVQSVYASRPSHLSPFSVSNHILSSNHIQASTACQPTPTHMSHPLNSHSIMNHTNHLPFPPNIPHSLATSLPNHIGLPPPLSSTAASTIPNYTSSLKHPGLSLPPHSASLMPPSSLHAPHNHMDASPTSSAPAIVTPTSNSSHPSNHMLAPAVPESRPPVVDSRQPAVS</sequence>
<protein>
    <submittedName>
        <fullName evidence="2">Uncharacterized protein</fullName>
    </submittedName>
</protein>
<accession>A0A1E1WEF0</accession>
<feature type="region of interest" description="Disordered" evidence="1">
    <location>
        <begin position="143"/>
        <end position="214"/>
    </location>
</feature>
<feature type="non-terminal residue" evidence="2">
    <location>
        <position position="214"/>
    </location>
</feature>
<feature type="non-terminal residue" evidence="2">
    <location>
        <position position="1"/>
    </location>
</feature>
<dbReference type="EMBL" id="GDQN01005715">
    <property type="protein sequence ID" value="JAT85339.1"/>
    <property type="molecule type" value="Transcribed_RNA"/>
</dbReference>
<gene>
    <name evidence="2" type="ORF">g.16550</name>
</gene>
<evidence type="ECO:0000256" key="1">
    <source>
        <dbReference type="SAM" id="MobiDB-lite"/>
    </source>
</evidence>
<proteinExistence type="predicted"/>
<organism evidence="2">
    <name type="scientific">Pectinophora gossypiella</name>
    <name type="common">Cotton pink bollworm</name>
    <name type="synonym">Depressaria gossypiella</name>
    <dbReference type="NCBI Taxonomy" id="13191"/>
    <lineage>
        <taxon>Eukaryota</taxon>
        <taxon>Metazoa</taxon>
        <taxon>Ecdysozoa</taxon>
        <taxon>Arthropoda</taxon>
        <taxon>Hexapoda</taxon>
        <taxon>Insecta</taxon>
        <taxon>Pterygota</taxon>
        <taxon>Neoptera</taxon>
        <taxon>Endopterygota</taxon>
        <taxon>Lepidoptera</taxon>
        <taxon>Glossata</taxon>
        <taxon>Ditrysia</taxon>
        <taxon>Gelechioidea</taxon>
        <taxon>Gelechiidae</taxon>
        <taxon>Apatetrinae</taxon>
        <taxon>Pectinophora</taxon>
    </lineage>
</organism>